<sequence length="63" mass="7650">MVKEIYDLGEVINLLEMQFKTIDKRLSRYEKSISYLIKKLEKERETIYQGQESCEIRIKSYLD</sequence>
<accession>A0A847VD38</accession>
<organism evidence="1 2">
    <name type="scientific">Candidatus Dojkabacteria bacterium</name>
    <dbReference type="NCBI Taxonomy" id="2099670"/>
    <lineage>
        <taxon>Bacteria</taxon>
        <taxon>Candidatus Dojkabacteria</taxon>
    </lineage>
</organism>
<dbReference type="AlphaFoldDB" id="A0A847VD38"/>
<name>A0A847VD38_9BACT</name>
<reference evidence="1 2" key="1">
    <citation type="journal article" date="2020" name="Biotechnol. Biofuels">
        <title>New insights from the biogas microbiome by comprehensive genome-resolved metagenomics of nearly 1600 species originating from multiple anaerobic digesters.</title>
        <authorList>
            <person name="Campanaro S."/>
            <person name="Treu L."/>
            <person name="Rodriguez-R L.M."/>
            <person name="Kovalovszki A."/>
            <person name="Ziels R.M."/>
            <person name="Maus I."/>
            <person name="Zhu X."/>
            <person name="Kougias P.G."/>
            <person name="Basile A."/>
            <person name="Luo G."/>
            <person name="Schluter A."/>
            <person name="Konstantinidis K.T."/>
            <person name="Angelidaki I."/>
        </authorList>
    </citation>
    <scope>NUCLEOTIDE SEQUENCE [LARGE SCALE GENOMIC DNA]</scope>
    <source>
        <strain evidence="1">AS19jrsBPTG_9</strain>
    </source>
</reference>
<evidence type="ECO:0000313" key="1">
    <source>
        <dbReference type="EMBL" id="NLZ24404.1"/>
    </source>
</evidence>
<proteinExistence type="predicted"/>
<evidence type="ECO:0000313" key="2">
    <source>
        <dbReference type="Proteomes" id="UP000564033"/>
    </source>
</evidence>
<protein>
    <submittedName>
        <fullName evidence="1">Uncharacterized protein</fullName>
    </submittedName>
</protein>
<comment type="caution">
    <text evidence="1">The sequence shown here is derived from an EMBL/GenBank/DDBJ whole genome shotgun (WGS) entry which is preliminary data.</text>
</comment>
<dbReference type="EMBL" id="JAAZIL010000040">
    <property type="protein sequence ID" value="NLZ24404.1"/>
    <property type="molecule type" value="Genomic_DNA"/>
</dbReference>
<dbReference type="SUPFAM" id="SSF46579">
    <property type="entry name" value="Prefoldin"/>
    <property type="match status" value="1"/>
</dbReference>
<gene>
    <name evidence="1" type="ORF">GX888_01475</name>
</gene>
<dbReference type="Proteomes" id="UP000564033">
    <property type="component" value="Unassembled WGS sequence"/>
</dbReference>